<evidence type="ECO:0000313" key="3">
    <source>
        <dbReference type="Proteomes" id="UP000030645"/>
    </source>
</evidence>
<organism evidence="2 3">
    <name type="scientific">Morus notabilis</name>
    <dbReference type="NCBI Taxonomy" id="981085"/>
    <lineage>
        <taxon>Eukaryota</taxon>
        <taxon>Viridiplantae</taxon>
        <taxon>Streptophyta</taxon>
        <taxon>Embryophyta</taxon>
        <taxon>Tracheophyta</taxon>
        <taxon>Spermatophyta</taxon>
        <taxon>Magnoliopsida</taxon>
        <taxon>eudicotyledons</taxon>
        <taxon>Gunneridae</taxon>
        <taxon>Pentapetalae</taxon>
        <taxon>rosids</taxon>
        <taxon>fabids</taxon>
        <taxon>Rosales</taxon>
        <taxon>Moraceae</taxon>
        <taxon>Moreae</taxon>
        <taxon>Morus</taxon>
    </lineage>
</organism>
<dbReference type="AlphaFoldDB" id="W9QWM7"/>
<dbReference type="Gene3D" id="1.20.1250.20">
    <property type="entry name" value="MFS general substrate transporter like domains"/>
    <property type="match status" value="1"/>
</dbReference>
<keyword evidence="3" id="KW-1185">Reference proteome</keyword>
<dbReference type="InterPro" id="IPR036259">
    <property type="entry name" value="MFS_trans_sf"/>
</dbReference>
<evidence type="ECO:0008006" key="4">
    <source>
        <dbReference type="Google" id="ProtNLM"/>
    </source>
</evidence>
<accession>W9QWM7</accession>
<gene>
    <name evidence="2" type="ORF">L484_009850</name>
</gene>
<keyword evidence="1" id="KW-0472">Membrane</keyword>
<name>W9QWM7_9ROSA</name>
<evidence type="ECO:0000256" key="1">
    <source>
        <dbReference type="SAM" id="Phobius"/>
    </source>
</evidence>
<dbReference type="eggNOG" id="KOG1237">
    <property type="taxonomic scope" value="Eukaryota"/>
</dbReference>
<reference evidence="3" key="1">
    <citation type="submission" date="2013-01" db="EMBL/GenBank/DDBJ databases">
        <title>Draft Genome Sequence of a Mulberry Tree, Morus notabilis C.K. Schneid.</title>
        <authorList>
            <person name="He N."/>
            <person name="Zhao S."/>
        </authorList>
    </citation>
    <scope>NUCLEOTIDE SEQUENCE</scope>
</reference>
<protein>
    <recommendedName>
        <fullName evidence="4">Peptide/nitrate transporter</fullName>
    </recommendedName>
</protein>
<keyword evidence="1" id="KW-1133">Transmembrane helix</keyword>
<dbReference type="EMBL" id="KE344289">
    <property type="protein sequence ID" value="EXB56424.1"/>
    <property type="molecule type" value="Genomic_DNA"/>
</dbReference>
<keyword evidence="1" id="KW-0812">Transmembrane</keyword>
<dbReference type="STRING" id="981085.W9QWM7"/>
<dbReference type="Proteomes" id="UP000030645">
    <property type="component" value="Unassembled WGS sequence"/>
</dbReference>
<dbReference type="PANTHER" id="PTHR11654">
    <property type="entry name" value="OLIGOPEPTIDE TRANSPORTER-RELATED"/>
    <property type="match status" value="1"/>
</dbReference>
<evidence type="ECO:0000313" key="2">
    <source>
        <dbReference type="EMBL" id="EXB56424.1"/>
    </source>
</evidence>
<sequence>MVPMSILRLLPQYFFLGGLDGMAYESIERFFKDQEIPPSLKPYMIDSAIGVFGVGKIGNVLLSYVVDKITERENNLGWFAGTINSSRLDNYYWFLATLTAINFLWYIFVAIRYPPKNRENRSSWLSCCTGKKLLTPCLF</sequence>
<proteinExistence type="predicted"/>
<feature type="transmembrane region" description="Helical" evidence="1">
    <location>
        <begin position="91"/>
        <end position="111"/>
    </location>
</feature>